<reference evidence="1 2" key="1">
    <citation type="journal article" date="2018" name="Nat. Ecol. Evol.">
        <title>Genomic signatures of mitonuclear coevolution across populations of Tigriopus californicus.</title>
        <authorList>
            <person name="Barreto F.S."/>
            <person name="Watson E.T."/>
            <person name="Lima T.G."/>
            <person name="Willett C.S."/>
            <person name="Edmands S."/>
            <person name="Li W."/>
            <person name="Burton R.S."/>
        </authorList>
    </citation>
    <scope>NUCLEOTIDE SEQUENCE [LARGE SCALE GENOMIC DNA]</scope>
    <source>
        <strain evidence="1 2">San Diego</strain>
    </source>
</reference>
<accession>A0A553PNG0</accession>
<name>A0A553PNG0_TIGCA</name>
<dbReference type="EMBL" id="VCGU01000002">
    <property type="protein sequence ID" value="TRY79216.1"/>
    <property type="molecule type" value="Genomic_DNA"/>
</dbReference>
<evidence type="ECO:0000313" key="2">
    <source>
        <dbReference type="Proteomes" id="UP000318571"/>
    </source>
</evidence>
<sequence length="79" mass="8764">MGTLLGDLLRSLVIEKRGGRFMGGDKPTWLTWACMVSEVPLKGCDALHGPDKYSDIDLGLRPPRSIQSHEGQYFCKADK</sequence>
<protein>
    <submittedName>
        <fullName evidence="1">Uncharacterized protein</fullName>
    </submittedName>
</protein>
<keyword evidence="2" id="KW-1185">Reference proteome</keyword>
<proteinExistence type="predicted"/>
<comment type="caution">
    <text evidence="1">The sequence shown here is derived from an EMBL/GenBank/DDBJ whole genome shotgun (WGS) entry which is preliminary data.</text>
</comment>
<evidence type="ECO:0000313" key="1">
    <source>
        <dbReference type="EMBL" id="TRY79216.1"/>
    </source>
</evidence>
<gene>
    <name evidence="1" type="ORF">TCAL_02255</name>
</gene>
<dbReference type="AlphaFoldDB" id="A0A553PNG0"/>
<dbReference type="Proteomes" id="UP000318571">
    <property type="component" value="Chromosome 6"/>
</dbReference>
<organism evidence="1 2">
    <name type="scientific">Tigriopus californicus</name>
    <name type="common">Marine copepod</name>
    <dbReference type="NCBI Taxonomy" id="6832"/>
    <lineage>
        <taxon>Eukaryota</taxon>
        <taxon>Metazoa</taxon>
        <taxon>Ecdysozoa</taxon>
        <taxon>Arthropoda</taxon>
        <taxon>Crustacea</taxon>
        <taxon>Multicrustacea</taxon>
        <taxon>Hexanauplia</taxon>
        <taxon>Copepoda</taxon>
        <taxon>Harpacticoida</taxon>
        <taxon>Harpacticidae</taxon>
        <taxon>Tigriopus</taxon>
    </lineage>
</organism>